<evidence type="ECO:0008006" key="3">
    <source>
        <dbReference type="Google" id="ProtNLM"/>
    </source>
</evidence>
<name>A0ABV8TXN5_9ACTN</name>
<dbReference type="RefSeq" id="WP_380619679.1">
    <property type="nucleotide sequence ID" value="NZ_JBHSDK010000012.1"/>
</dbReference>
<dbReference type="EMBL" id="JBHSDK010000012">
    <property type="protein sequence ID" value="MFC4335210.1"/>
    <property type="molecule type" value="Genomic_DNA"/>
</dbReference>
<reference evidence="2" key="1">
    <citation type="journal article" date="2019" name="Int. J. Syst. Evol. Microbiol.">
        <title>The Global Catalogue of Microorganisms (GCM) 10K type strain sequencing project: providing services to taxonomists for standard genome sequencing and annotation.</title>
        <authorList>
            <consortium name="The Broad Institute Genomics Platform"/>
            <consortium name="The Broad Institute Genome Sequencing Center for Infectious Disease"/>
            <person name="Wu L."/>
            <person name="Ma J."/>
        </authorList>
    </citation>
    <scope>NUCLEOTIDE SEQUENCE [LARGE SCALE GENOMIC DNA]</scope>
    <source>
        <strain evidence="2">IBRC-M 10908</strain>
    </source>
</reference>
<gene>
    <name evidence="1" type="ORF">ACFPET_08370</name>
</gene>
<keyword evidence="2" id="KW-1185">Reference proteome</keyword>
<comment type="caution">
    <text evidence="1">The sequence shown here is derived from an EMBL/GenBank/DDBJ whole genome shotgun (WGS) entry which is preliminary data.</text>
</comment>
<accession>A0ABV8TXN5</accession>
<sequence>MIPERLLPHAVVVIEPTVTTDAYGNIVRDYDNPAARTETQAWLQQTTHALVISDGRAAQSQEWLMVTNHTVISGFDRIEWDTKRFDIDGPPRPVHTPAGGHHYELTLRLVEG</sequence>
<protein>
    <recommendedName>
        <fullName evidence="3">Head-to-tail stopper</fullName>
    </recommendedName>
</protein>
<proteinExistence type="predicted"/>
<organism evidence="1 2">
    <name type="scientific">Salininema proteolyticum</name>
    <dbReference type="NCBI Taxonomy" id="1607685"/>
    <lineage>
        <taxon>Bacteria</taxon>
        <taxon>Bacillati</taxon>
        <taxon>Actinomycetota</taxon>
        <taxon>Actinomycetes</taxon>
        <taxon>Glycomycetales</taxon>
        <taxon>Glycomycetaceae</taxon>
        <taxon>Salininema</taxon>
    </lineage>
</organism>
<dbReference type="Proteomes" id="UP001595823">
    <property type="component" value="Unassembled WGS sequence"/>
</dbReference>
<evidence type="ECO:0000313" key="2">
    <source>
        <dbReference type="Proteomes" id="UP001595823"/>
    </source>
</evidence>
<evidence type="ECO:0000313" key="1">
    <source>
        <dbReference type="EMBL" id="MFC4335210.1"/>
    </source>
</evidence>